<name>A0ABY7GL02_9GAMM</name>
<feature type="chain" id="PRO_5046133372" description="Sel1 repeat family protein" evidence="1">
    <location>
        <begin position="34"/>
        <end position="153"/>
    </location>
</feature>
<dbReference type="InterPro" id="IPR006597">
    <property type="entry name" value="Sel1-like"/>
</dbReference>
<dbReference type="Pfam" id="PF08238">
    <property type="entry name" value="Sel1"/>
    <property type="match status" value="2"/>
</dbReference>
<dbReference type="Proteomes" id="UP001162780">
    <property type="component" value="Chromosome"/>
</dbReference>
<dbReference type="Gene3D" id="1.25.40.10">
    <property type="entry name" value="Tetratricopeptide repeat domain"/>
    <property type="match status" value="1"/>
</dbReference>
<reference evidence="2" key="1">
    <citation type="submission" date="2022-11" db="EMBL/GenBank/DDBJ databases">
        <title>Methylomonas rapida sp. nov., Carotenoid-Producing Obligate Methanotrophs with High Growth Characteristics and Biotechnological Potential.</title>
        <authorList>
            <person name="Tikhonova E.N."/>
            <person name="Suleimanov R.Z."/>
            <person name="Miroshnikov K."/>
            <person name="Oshkin I.Y."/>
            <person name="Belova S.E."/>
            <person name="Danilova O.V."/>
            <person name="Ashikhmin A."/>
            <person name="Konopkin A."/>
            <person name="But S.Y."/>
            <person name="Khmelenina V.N."/>
            <person name="Kuznetsov N."/>
            <person name="Pimenov N.V."/>
            <person name="Dedysh S.N."/>
        </authorList>
    </citation>
    <scope>NUCLEOTIDE SEQUENCE</scope>
    <source>
        <strain evidence="2">MP1</strain>
    </source>
</reference>
<keyword evidence="1" id="KW-0732">Signal</keyword>
<dbReference type="PANTHER" id="PTHR11102:SF160">
    <property type="entry name" value="ERAD-ASSOCIATED E3 UBIQUITIN-PROTEIN LIGASE COMPONENT HRD3"/>
    <property type="match status" value="1"/>
</dbReference>
<protein>
    <recommendedName>
        <fullName evidence="4">Sel1 repeat family protein</fullName>
    </recommendedName>
</protein>
<dbReference type="EMBL" id="CP113517">
    <property type="protein sequence ID" value="WAR45188.1"/>
    <property type="molecule type" value="Genomic_DNA"/>
</dbReference>
<keyword evidence="3" id="KW-1185">Reference proteome</keyword>
<proteinExistence type="predicted"/>
<dbReference type="SMART" id="SM00671">
    <property type="entry name" value="SEL1"/>
    <property type="match status" value="1"/>
</dbReference>
<dbReference type="RefSeq" id="WP_255190157.1">
    <property type="nucleotide sequence ID" value="NZ_CP113517.1"/>
</dbReference>
<dbReference type="SUPFAM" id="SSF81901">
    <property type="entry name" value="HCP-like"/>
    <property type="match status" value="1"/>
</dbReference>
<evidence type="ECO:0000313" key="3">
    <source>
        <dbReference type="Proteomes" id="UP001162780"/>
    </source>
</evidence>
<feature type="signal peptide" evidence="1">
    <location>
        <begin position="1"/>
        <end position="33"/>
    </location>
</feature>
<evidence type="ECO:0000313" key="2">
    <source>
        <dbReference type="EMBL" id="WAR45188.1"/>
    </source>
</evidence>
<sequence length="153" mass="17231">MKTHGFSVFRFPRALVATLAALLLCTACQPAFIGMDSEADVAAENCYAYRYGDKLRKINFAEAFDWCYRSSRFGNANSQALLGELYYLGLGGPQDMNLAGQWFDKAARQGHAHSQYMLYQIYSVSSDPLEREQADYWLKQAKQSGYKLALQAP</sequence>
<dbReference type="InterPro" id="IPR050767">
    <property type="entry name" value="Sel1_AlgK"/>
</dbReference>
<dbReference type="InterPro" id="IPR011990">
    <property type="entry name" value="TPR-like_helical_dom_sf"/>
</dbReference>
<organism evidence="2 3">
    <name type="scientific">Methylomonas rapida</name>
    <dbReference type="NCBI Taxonomy" id="2963939"/>
    <lineage>
        <taxon>Bacteria</taxon>
        <taxon>Pseudomonadati</taxon>
        <taxon>Pseudomonadota</taxon>
        <taxon>Gammaproteobacteria</taxon>
        <taxon>Methylococcales</taxon>
        <taxon>Methylococcaceae</taxon>
        <taxon>Methylomonas</taxon>
    </lineage>
</organism>
<evidence type="ECO:0008006" key="4">
    <source>
        <dbReference type="Google" id="ProtNLM"/>
    </source>
</evidence>
<dbReference type="PANTHER" id="PTHR11102">
    <property type="entry name" value="SEL-1-LIKE PROTEIN"/>
    <property type="match status" value="1"/>
</dbReference>
<accession>A0ABY7GL02</accession>
<gene>
    <name evidence="2" type="ORF">NM686_001370</name>
</gene>
<evidence type="ECO:0000256" key="1">
    <source>
        <dbReference type="SAM" id="SignalP"/>
    </source>
</evidence>